<dbReference type="Proteomes" id="UP000218334">
    <property type="component" value="Unassembled WGS sequence"/>
</dbReference>
<name>A0A2H3APL6_9AGAR</name>
<evidence type="ECO:0000313" key="1">
    <source>
        <dbReference type="EMBL" id="PBK59600.1"/>
    </source>
</evidence>
<reference evidence="2" key="1">
    <citation type="journal article" date="2017" name="Nat. Ecol. Evol.">
        <title>Genome expansion and lineage-specific genetic innovations in the forest pathogenic fungi Armillaria.</title>
        <authorList>
            <person name="Sipos G."/>
            <person name="Prasanna A.N."/>
            <person name="Walter M.C."/>
            <person name="O'Connor E."/>
            <person name="Balint B."/>
            <person name="Krizsan K."/>
            <person name="Kiss B."/>
            <person name="Hess J."/>
            <person name="Varga T."/>
            <person name="Slot J."/>
            <person name="Riley R."/>
            <person name="Boka B."/>
            <person name="Rigling D."/>
            <person name="Barry K."/>
            <person name="Lee J."/>
            <person name="Mihaltcheva S."/>
            <person name="LaButti K."/>
            <person name="Lipzen A."/>
            <person name="Waldron R."/>
            <person name="Moloney N.M."/>
            <person name="Sperisen C."/>
            <person name="Kredics L."/>
            <person name="Vagvoelgyi C."/>
            <person name="Patrignani A."/>
            <person name="Fitzpatrick D."/>
            <person name="Nagy I."/>
            <person name="Doyle S."/>
            <person name="Anderson J.B."/>
            <person name="Grigoriev I.V."/>
            <person name="Gueldener U."/>
            <person name="Muensterkoetter M."/>
            <person name="Nagy L.G."/>
        </authorList>
    </citation>
    <scope>NUCLEOTIDE SEQUENCE [LARGE SCALE GENOMIC DNA]</scope>
    <source>
        <strain evidence="2">28-4</strain>
    </source>
</reference>
<dbReference type="AlphaFoldDB" id="A0A2H3APL6"/>
<evidence type="ECO:0000313" key="2">
    <source>
        <dbReference type="Proteomes" id="UP000218334"/>
    </source>
</evidence>
<dbReference type="EMBL" id="KZ293501">
    <property type="protein sequence ID" value="PBK59600.1"/>
    <property type="molecule type" value="Genomic_DNA"/>
</dbReference>
<sequence length="180" mass="20088">MSSSNLNTFHGTDPTAYGHRVWTDAIPTDKSKFHIDLRNFLPNNLQPSPPPWLTSLLSTNDPPDSVTQDVLPVALPAHINNAHNLESKVSESHRLLNFLTEQLLAANVHIQDIKTVTHPIRQVQDNAWQEILLFTVAGSRTQSPSIYNTPLAPRSSLSPVAYSSPSYRETVVLHATEFRH</sequence>
<organism evidence="1 2">
    <name type="scientific">Armillaria solidipes</name>
    <dbReference type="NCBI Taxonomy" id="1076256"/>
    <lineage>
        <taxon>Eukaryota</taxon>
        <taxon>Fungi</taxon>
        <taxon>Dikarya</taxon>
        <taxon>Basidiomycota</taxon>
        <taxon>Agaricomycotina</taxon>
        <taxon>Agaricomycetes</taxon>
        <taxon>Agaricomycetidae</taxon>
        <taxon>Agaricales</taxon>
        <taxon>Marasmiineae</taxon>
        <taxon>Physalacriaceae</taxon>
        <taxon>Armillaria</taxon>
    </lineage>
</organism>
<gene>
    <name evidence="1" type="ORF">ARMSODRAFT_1027292</name>
</gene>
<keyword evidence="2" id="KW-1185">Reference proteome</keyword>
<accession>A0A2H3APL6</accession>
<protein>
    <submittedName>
        <fullName evidence="1">Uncharacterized protein</fullName>
    </submittedName>
</protein>
<proteinExistence type="predicted"/>